<sequence>SLLKDTAEEAAALAAEAGGSTKKPPTDLRILPVTSASAASTPAQTEAEPSTPGAAKESSQIRMRLFPKVREKLEASRAAAKQLMRDPNISEHEKDVIAQQYAGNCLLTLRQLRHHCMESKLDGWRHGTNQRKMLIVDDSLVTRKLIARAFKKAGFVVDLACDGTEGLEKMKSSIY</sequence>
<organism evidence="4 5">
    <name type="scientific">Tetraparma gracilis</name>
    <dbReference type="NCBI Taxonomy" id="2962635"/>
    <lineage>
        <taxon>Eukaryota</taxon>
        <taxon>Sar</taxon>
        <taxon>Stramenopiles</taxon>
        <taxon>Ochrophyta</taxon>
        <taxon>Bolidophyceae</taxon>
        <taxon>Parmales</taxon>
        <taxon>Triparmaceae</taxon>
        <taxon>Tetraparma</taxon>
    </lineage>
</organism>
<feature type="compositionally biased region" description="Low complexity" evidence="2">
    <location>
        <begin position="34"/>
        <end position="49"/>
    </location>
</feature>
<dbReference type="InterPro" id="IPR011006">
    <property type="entry name" value="CheY-like_superfamily"/>
</dbReference>
<evidence type="ECO:0000256" key="2">
    <source>
        <dbReference type="SAM" id="MobiDB-lite"/>
    </source>
</evidence>
<dbReference type="PROSITE" id="PS50110">
    <property type="entry name" value="RESPONSE_REGULATORY"/>
    <property type="match status" value="1"/>
</dbReference>
<comment type="caution">
    <text evidence="4">The sequence shown here is derived from an EMBL/GenBank/DDBJ whole genome shotgun (WGS) entry which is preliminary data.</text>
</comment>
<dbReference type="EMBL" id="BRYB01006915">
    <property type="protein sequence ID" value="GMI50436.1"/>
    <property type="molecule type" value="Genomic_DNA"/>
</dbReference>
<evidence type="ECO:0000259" key="3">
    <source>
        <dbReference type="PROSITE" id="PS50110"/>
    </source>
</evidence>
<evidence type="ECO:0000256" key="1">
    <source>
        <dbReference type="PROSITE-ProRule" id="PRU00169"/>
    </source>
</evidence>
<protein>
    <recommendedName>
        <fullName evidence="3">Response regulatory domain-containing protein</fullName>
    </recommendedName>
</protein>
<name>A0ABQ6N8I2_9STRA</name>
<reference evidence="4 5" key="1">
    <citation type="journal article" date="2023" name="Commun. Biol.">
        <title>Genome analysis of Parmales, the sister group of diatoms, reveals the evolutionary specialization of diatoms from phago-mixotrophs to photoautotrophs.</title>
        <authorList>
            <person name="Ban H."/>
            <person name="Sato S."/>
            <person name="Yoshikawa S."/>
            <person name="Yamada K."/>
            <person name="Nakamura Y."/>
            <person name="Ichinomiya M."/>
            <person name="Sato N."/>
            <person name="Blanc-Mathieu R."/>
            <person name="Endo H."/>
            <person name="Kuwata A."/>
            <person name="Ogata H."/>
        </authorList>
    </citation>
    <scope>NUCLEOTIDE SEQUENCE [LARGE SCALE GENOMIC DNA]</scope>
</reference>
<feature type="domain" description="Response regulatory" evidence="3">
    <location>
        <begin position="132"/>
        <end position="175"/>
    </location>
</feature>
<feature type="non-terminal residue" evidence="4">
    <location>
        <position position="175"/>
    </location>
</feature>
<proteinExistence type="predicted"/>
<evidence type="ECO:0000313" key="4">
    <source>
        <dbReference type="EMBL" id="GMI50436.1"/>
    </source>
</evidence>
<dbReference type="InterPro" id="IPR001789">
    <property type="entry name" value="Sig_transdc_resp-reg_receiver"/>
</dbReference>
<accession>A0ABQ6N8I2</accession>
<dbReference type="SUPFAM" id="SSF52172">
    <property type="entry name" value="CheY-like"/>
    <property type="match status" value="1"/>
</dbReference>
<feature type="region of interest" description="Disordered" evidence="2">
    <location>
        <begin position="1"/>
        <end position="60"/>
    </location>
</feature>
<feature type="non-terminal residue" evidence="4">
    <location>
        <position position="1"/>
    </location>
</feature>
<dbReference type="Proteomes" id="UP001165060">
    <property type="component" value="Unassembled WGS sequence"/>
</dbReference>
<keyword evidence="5" id="KW-1185">Reference proteome</keyword>
<gene>
    <name evidence="4" type="ORF">TeGR_g3888</name>
</gene>
<evidence type="ECO:0000313" key="5">
    <source>
        <dbReference type="Proteomes" id="UP001165060"/>
    </source>
</evidence>
<dbReference type="Gene3D" id="3.40.50.2300">
    <property type="match status" value="1"/>
</dbReference>
<comment type="caution">
    <text evidence="1">Lacks conserved residue(s) required for the propagation of feature annotation.</text>
</comment>